<evidence type="ECO:0000256" key="1">
    <source>
        <dbReference type="SAM" id="MobiDB-lite"/>
    </source>
</evidence>
<evidence type="ECO:0000313" key="2">
    <source>
        <dbReference type="EMBL" id="KAJ8873922.1"/>
    </source>
</evidence>
<organism evidence="2 3">
    <name type="scientific">Dryococelus australis</name>
    <dbReference type="NCBI Taxonomy" id="614101"/>
    <lineage>
        <taxon>Eukaryota</taxon>
        <taxon>Metazoa</taxon>
        <taxon>Ecdysozoa</taxon>
        <taxon>Arthropoda</taxon>
        <taxon>Hexapoda</taxon>
        <taxon>Insecta</taxon>
        <taxon>Pterygota</taxon>
        <taxon>Neoptera</taxon>
        <taxon>Polyneoptera</taxon>
        <taxon>Phasmatodea</taxon>
        <taxon>Verophasmatodea</taxon>
        <taxon>Anareolatae</taxon>
        <taxon>Phasmatidae</taxon>
        <taxon>Eurycanthinae</taxon>
        <taxon>Dryococelus</taxon>
    </lineage>
</organism>
<dbReference type="Proteomes" id="UP001159363">
    <property type="component" value="Chromosome 9"/>
</dbReference>
<reference evidence="2 3" key="1">
    <citation type="submission" date="2023-02" db="EMBL/GenBank/DDBJ databases">
        <title>LHISI_Scaffold_Assembly.</title>
        <authorList>
            <person name="Stuart O.P."/>
            <person name="Cleave R."/>
            <person name="Magrath M.J.L."/>
            <person name="Mikheyev A.S."/>
        </authorList>
    </citation>
    <scope>NUCLEOTIDE SEQUENCE [LARGE SCALE GENOMIC DNA]</scope>
    <source>
        <strain evidence="2">Daus_M_001</strain>
        <tissue evidence="2">Leg muscle</tissue>
    </source>
</reference>
<dbReference type="EMBL" id="JARBHB010000010">
    <property type="protein sequence ID" value="KAJ8873922.1"/>
    <property type="molecule type" value="Genomic_DNA"/>
</dbReference>
<name>A0ABQ9GPI6_9NEOP</name>
<protein>
    <submittedName>
        <fullName evidence="2">Uncharacterized protein</fullName>
    </submittedName>
</protein>
<keyword evidence="3" id="KW-1185">Reference proteome</keyword>
<accession>A0ABQ9GPI6</accession>
<feature type="region of interest" description="Disordered" evidence="1">
    <location>
        <begin position="110"/>
        <end position="131"/>
    </location>
</feature>
<evidence type="ECO:0000313" key="3">
    <source>
        <dbReference type="Proteomes" id="UP001159363"/>
    </source>
</evidence>
<proteinExistence type="predicted"/>
<gene>
    <name evidence="2" type="ORF">PR048_024759</name>
</gene>
<sequence length="269" mass="31008">MELKEIRYRNLSDATFRMANQFNSPEVNYAFQGQPSSVNVRIKTGELIRYLIIPVWRGQHKTTCSLSTGPRTSVTDGLACWSSIGRRISQQRPCGPLNWHLALPNRTVRPGVHRDGEQGRAGQGRAAQQHPCDTVRAYTETQLHFIIGFRREYGHRNVLVYITSKRKKTAWKSPYMQKRKCHGEFLLTSEFSDKQFSSYFRVNRNQFGEVNQLLKYVIRSEGCNAQRAIEREEKLAVFLRLPLFVTLLQISSYGRNAVMLGAFVWLFGT</sequence>
<comment type="caution">
    <text evidence="2">The sequence shown here is derived from an EMBL/GenBank/DDBJ whole genome shotgun (WGS) entry which is preliminary data.</text>
</comment>